<dbReference type="RefSeq" id="WP_273556571.1">
    <property type="nucleotide sequence ID" value="NZ_JAQRFI010000074.1"/>
</dbReference>
<dbReference type="EMBL" id="JAQRFI010000074">
    <property type="protein sequence ID" value="MDC9591341.1"/>
    <property type="molecule type" value="Genomic_DNA"/>
</dbReference>
<dbReference type="Proteomes" id="UP001217178">
    <property type="component" value="Unassembled WGS sequence"/>
</dbReference>
<accession>A0ABT5LJP2</accession>
<gene>
    <name evidence="1" type="ORF">PSI23_19120</name>
</gene>
<dbReference type="InterPro" id="IPR038682">
    <property type="entry name" value="YrpD-like_sf"/>
</dbReference>
<keyword evidence="2" id="KW-1185">Reference proteome</keyword>
<dbReference type="Pfam" id="PF15493">
    <property type="entry name" value="YrpD"/>
    <property type="match status" value="1"/>
</dbReference>
<comment type="caution">
    <text evidence="1">The sequence shown here is derived from an EMBL/GenBank/DDBJ whole genome shotgun (WGS) entry which is preliminary data.</text>
</comment>
<protein>
    <submittedName>
        <fullName evidence="1">YrpD family protein</fullName>
    </submittedName>
</protein>
<evidence type="ECO:0000313" key="2">
    <source>
        <dbReference type="Proteomes" id="UP001217178"/>
    </source>
</evidence>
<evidence type="ECO:0000313" key="1">
    <source>
        <dbReference type="EMBL" id="MDC9591341.1"/>
    </source>
</evidence>
<reference evidence="1 2" key="1">
    <citation type="submission" date="2023-02" db="EMBL/GenBank/DDBJ databases">
        <title>Entomopathogenic bacteria.</title>
        <authorList>
            <person name="Machado R.A."/>
        </authorList>
    </citation>
    <scope>NUCLEOTIDE SEQUENCE [LARGE SCALE GENOMIC DNA]</scope>
    <source>
        <strain evidence="1 2">XENO-10</strain>
    </source>
</reference>
<dbReference type="InterPro" id="IPR029143">
    <property type="entry name" value="YrpD"/>
</dbReference>
<proteinExistence type="predicted"/>
<sequence length="235" mass="26142">MTSEKSLPDINTHEVDTSEIDNTETQFLYLRDETIEGIGGRANINSNGNILTTKITLPEMKTKHAFYVYDGTPSIYASFSGSIDSNIGFEYNATHNVWQPIMSVAGFKRGTFTEGSDEFGNLNGFLPGTQVQLTVYRYFNGATRATYQGTSNIGYIGRAILEIPKTNVDSNQINNWKLFSTVTGNRIKVDKQYRVKFDDIVIDNTIVKPVIYAKKQASVSVGHGKTIITIQKSKV</sequence>
<organism evidence="1 2">
    <name type="scientific">Xenorhabdus yunnanensis</name>
    <dbReference type="NCBI Taxonomy" id="3025878"/>
    <lineage>
        <taxon>Bacteria</taxon>
        <taxon>Pseudomonadati</taxon>
        <taxon>Pseudomonadota</taxon>
        <taxon>Gammaproteobacteria</taxon>
        <taxon>Enterobacterales</taxon>
        <taxon>Morganellaceae</taxon>
        <taxon>Xenorhabdus</taxon>
    </lineage>
</organism>
<dbReference type="Gene3D" id="2.60.120.1270">
    <property type="match status" value="1"/>
</dbReference>
<name>A0ABT5LJP2_9GAMM</name>